<keyword evidence="2" id="KW-1185">Reference proteome</keyword>
<reference evidence="2" key="2">
    <citation type="submission" date="2012-03" db="EMBL/GenBank/DDBJ databases">
        <title>Complete genome sequence of Flavobacterium indicum GPTSA100-9T, isolated from warm spring water.</title>
        <authorList>
            <person name="Barbier P."/>
            <person name="Houel A."/>
            <person name="Loux V."/>
            <person name="Poulain J."/>
            <person name="Bernardet J.-F."/>
            <person name="Touchon M."/>
            <person name="Duchaud E."/>
        </authorList>
    </citation>
    <scope>NUCLEOTIDE SEQUENCE [LARGE SCALE GENOMIC DNA]</scope>
    <source>
        <strain evidence="2">DSM 17447 / CIP 109464 / GPTSA100-9</strain>
    </source>
</reference>
<dbReference type="HOGENOM" id="CLU_1048690_0_0_10"/>
<dbReference type="STRING" id="1094466.KQS_11005"/>
<dbReference type="OrthoDB" id="1321409at2"/>
<dbReference type="eggNOG" id="ENOG5030QWP">
    <property type="taxonomic scope" value="Bacteria"/>
</dbReference>
<name>H8XPQ7_FLAIG</name>
<reference evidence="1 2" key="1">
    <citation type="journal article" date="2012" name="J. Bacteriol.">
        <title>Complete Genome Sequence of Flavobacterium indicum GPSTA100-9T, Isolated from Warm Spring Water.</title>
        <authorList>
            <person name="Barbier P."/>
            <person name="Houel A."/>
            <person name="Loux V."/>
            <person name="Poulain J."/>
            <person name="Bernardet J.F."/>
            <person name="Touchon M."/>
            <person name="Duchaud E."/>
        </authorList>
    </citation>
    <scope>NUCLEOTIDE SEQUENCE [LARGE SCALE GENOMIC DNA]</scope>
    <source>
        <strain evidence="2">DSM 17447 / CIP 109464 / GPTSA100-9</strain>
    </source>
</reference>
<evidence type="ECO:0000313" key="1">
    <source>
        <dbReference type="EMBL" id="CCG54123.1"/>
    </source>
</evidence>
<dbReference type="Proteomes" id="UP000007599">
    <property type="component" value="Chromosome I"/>
</dbReference>
<accession>H8XPQ7</accession>
<dbReference type="PATRIC" id="fig|1094466.5.peg.2158"/>
<dbReference type="RefSeq" id="WP_014389241.1">
    <property type="nucleotide sequence ID" value="NC_017025.1"/>
</dbReference>
<sequence>MKQLLIVCTLFVQVMLIGQEKYRTSDFNLHEKTHISEQVVYSIQEGTKKWEQTKTYYFYNTYLDSIVVESKNSKEIITYNYTIDNCLKAIVTKNVTSETEDKKEFFYDRSLRLLKTKEYVQGREFKEAVYSYDTNNKLFEIVTKEKGFNTFEIVTFNYSDANHYTKTSKSFEGKKMVEIQVENYKDDLIEKGVYQIFDLKNKVLYKHDKMRNLIFEQIDEEEPTVYKYEYDVQGNPIKITISNAGNPYVNSEIVIKNTYSDFKTN</sequence>
<dbReference type="EMBL" id="HE774682">
    <property type="protein sequence ID" value="CCG54123.1"/>
    <property type="molecule type" value="Genomic_DNA"/>
</dbReference>
<dbReference type="AlphaFoldDB" id="H8XPQ7"/>
<gene>
    <name evidence="1" type="ordered locus">KQS_11005</name>
</gene>
<evidence type="ECO:0008006" key="3">
    <source>
        <dbReference type="Google" id="ProtNLM"/>
    </source>
</evidence>
<dbReference type="KEGG" id="fin:KQS_11005"/>
<proteinExistence type="predicted"/>
<organism evidence="1 2">
    <name type="scientific">Flavobacterium indicum (strain DSM 17447 / CIP 109464 / GPTSA100-9)</name>
    <dbReference type="NCBI Taxonomy" id="1094466"/>
    <lineage>
        <taxon>Bacteria</taxon>
        <taxon>Pseudomonadati</taxon>
        <taxon>Bacteroidota</taxon>
        <taxon>Flavobacteriia</taxon>
        <taxon>Flavobacteriales</taxon>
        <taxon>Flavobacteriaceae</taxon>
        <taxon>Flavobacterium</taxon>
    </lineage>
</organism>
<protein>
    <recommendedName>
        <fullName evidence="3">DUF4595 domain-containing protein</fullName>
    </recommendedName>
</protein>
<evidence type="ECO:0000313" key="2">
    <source>
        <dbReference type="Proteomes" id="UP000007599"/>
    </source>
</evidence>